<dbReference type="Proteomes" id="UP000663834">
    <property type="component" value="Unassembled WGS sequence"/>
</dbReference>
<dbReference type="Proteomes" id="UP000663887">
    <property type="component" value="Unassembled WGS sequence"/>
</dbReference>
<feature type="domain" description="Dynein heavy chain coiled coil stalk" evidence="1">
    <location>
        <begin position="12"/>
        <end position="129"/>
    </location>
</feature>
<dbReference type="EMBL" id="CAJOBF010000434">
    <property type="protein sequence ID" value="CAF3817205.1"/>
    <property type="molecule type" value="Genomic_DNA"/>
</dbReference>
<evidence type="ECO:0000313" key="7">
    <source>
        <dbReference type="EMBL" id="CAF3862882.1"/>
    </source>
</evidence>
<dbReference type="EMBL" id="CAJOBH010001762">
    <property type="protein sequence ID" value="CAF3872210.1"/>
    <property type="molecule type" value="Genomic_DNA"/>
</dbReference>
<dbReference type="EMBL" id="CAJNOW010020607">
    <property type="protein sequence ID" value="CAF1680310.1"/>
    <property type="molecule type" value="Genomic_DNA"/>
</dbReference>
<dbReference type="GO" id="GO:0030286">
    <property type="term" value="C:dynein complex"/>
    <property type="evidence" value="ECO:0007669"/>
    <property type="project" value="InterPro"/>
</dbReference>
<dbReference type="EMBL" id="CAJNOV010016224">
    <property type="protein sequence ID" value="CAF1587100.1"/>
    <property type="molecule type" value="Genomic_DNA"/>
</dbReference>
<dbReference type="Proteomes" id="UP000663842">
    <property type="component" value="Unassembled WGS sequence"/>
</dbReference>
<evidence type="ECO:0000313" key="4">
    <source>
        <dbReference type="EMBL" id="CAF2044889.1"/>
    </source>
</evidence>
<name>A0A816P793_9BILA</name>
<dbReference type="GO" id="GO:0007018">
    <property type="term" value="P:microtubule-based movement"/>
    <property type="evidence" value="ECO:0007669"/>
    <property type="project" value="InterPro"/>
</dbReference>
<dbReference type="Pfam" id="PF12777">
    <property type="entry name" value="MT"/>
    <property type="match status" value="1"/>
</dbReference>
<accession>A0A816P793</accession>
<organism evidence="4 10">
    <name type="scientific">Rotaria magnacalcarata</name>
    <dbReference type="NCBI Taxonomy" id="392030"/>
    <lineage>
        <taxon>Eukaryota</taxon>
        <taxon>Metazoa</taxon>
        <taxon>Spiralia</taxon>
        <taxon>Gnathifera</taxon>
        <taxon>Rotifera</taxon>
        <taxon>Eurotatoria</taxon>
        <taxon>Bdelloidea</taxon>
        <taxon>Philodinida</taxon>
        <taxon>Philodinidae</taxon>
        <taxon>Rotaria</taxon>
    </lineage>
</organism>
<comment type="caution">
    <text evidence="4">The sequence shown here is derived from an EMBL/GenBank/DDBJ whole genome shotgun (WGS) entry which is preliminary data.</text>
</comment>
<dbReference type="InterPro" id="IPR026983">
    <property type="entry name" value="DHC"/>
</dbReference>
<reference evidence="4" key="1">
    <citation type="submission" date="2021-02" db="EMBL/GenBank/DDBJ databases">
        <authorList>
            <person name="Nowell W R."/>
        </authorList>
    </citation>
    <scope>NUCLEOTIDE SEQUENCE</scope>
</reference>
<dbReference type="EMBL" id="CAJNRE010005722">
    <property type="protein sequence ID" value="CAF2049017.1"/>
    <property type="molecule type" value="Genomic_DNA"/>
</dbReference>
<dbReference type="InterPro" id="IPR024743">
    <property type="entry name" value="Dynein_HC_stalk"/>
</dbReference>
<dbReference type="Proteomes" id="UP000663855">
    <property type="component" value="Unassembled WGS sequence"/>
</dbReference>
<evidence type="ECO:0000313" key="5">
    <source>
        <dbReference type="EMBL" id="CAF2049017.1"/>
    </source>
</evidence>
<dbReference type="GO" id="GO:0045505">
    <property type="term" value="F:dynein intermediate chain binding"/>
    <property type="evidence" value="ECO:0007669"/>
    <property type="project" value="InterPro"/>
</dbReference>
<dbReference type="OrthoDB" id="6129702at2759"/>
<proteinExistence type="predicted"/>
<dbReference type="Proteomes" id="UP000681967">
    <property type="component" value="Unassembled WGS sequence"/>
</dbReference>
<dbReference type="EMBL" id="CAJOBI010005254">
    <property type="protein sequence ID" value="CAF4026716.1"/>
    <property type="molecule type" value="Genomic_DNA"/>
</dbReference>
<evidence type="ECO:0000313" key="2">
    <source>
        <dbReference type="EMBL" id="CAF1587100.1"/>
    </source>
</evidence>
<gene>
    <name evidence="8" type="ORF">BYL167_LOCUS6981</name>
    <name evidence="2" type="ORF">CJN711_LOCUS33622</name>
    <name evidence="7" type="ORF">GIL414_LOCUS4592</name>
    <name evidence="3" type="ORF">KQP761_LOCUS36380</name>
    <name evidence="5" type="ORF">MBJ925_LOCUS12680</name>
    <name evidence="9" type="ORF">SMN809_LOCUS13345</name>
    <name evidence="6" type="ORF">UXM345_LOCUS5748</name>
    <name evidence="4" type="ORF">XDN619_LOCUS7416</name>
</gene>
<dbReference type="Proteomes" id="UP000681720">
    <property type="component" value="Unassembled WGS sequence"/>
</dbReference>
<evidence type="ECO:0000313" key="9">
    <source>
        <dbReference type="EMBL" id="CAF4026716.1"/>
    </source>
</evidence>
<evidence type="ECO:0000313" key="3">
    <source>
        <dbReference type="EMBL" id="CAF1680310.1"/>
    </source>
</evidence>
<dbReference type="Proteomes" id="UP000676336">
    <property type="component" value="Unassembled WGS sequence"/>
</dbReference>
<dbReference type="PANTHER" id="PTHR45703">
    <property type="entry name" value="DYNEIN HEAVY CHAIN"/>
    <property type="match status" value="1"/>
</dbReference>
<evidence type="ECO:0000259" key="1">
    <source>
        <dbReference type="Pfam" id="PF12777"/>
    </source>
</evidence>
<evidence type="ECO:0000313" key="10">
    <source>
        <dbReference type="Proteomes" id="UP000663887"/>
    </source>
</evidence>
<dbReference type="AlphaFoldDB" id="A0A816P793"/>
<evidence type="ECO:0000313" key="8">
    <source>
        <dbReference type="EMBL" id="CAF3872210.1"/>
    </source>
</evidence>
<dbReference type="Proteomes" id="UP000663824">
    <property type="component" value="Unassembled WGS sequence"/>
</dbReference>
<evidence type="ECO:0000313" key="6">
    <source>
        <dbReference type="EMBL" id="CAF3817205.1"/>
    </source>
</evidence>
<sequence length="146" mass="16559">MSSNIDRETMVAALSEAERNLEVITKAGITELMALRQPPLSVVYVFQGLAALLVPNRRMSDWNEIRKWLGSQVNQLINMLINLDKDLITDEQLTNLKSILALPECEPERVKRCSLAAYQLCQFLHGVVALVTFQRQYQQTINEPSS</sequence>
<dbReference type="EMBL" id="CAJNRG010002244">
    <property type="protein sequence ID" value="CAF2044889.1"/>
    <property type="molecule type" value="Genomic_DNA"/>
</dbReference>
<dbReference type="Gene3D" id="1.20.920.60">
    <property type="match status" value="1"/>
</dbReference>
<dbReference type="GO" id="GO:0051959">
    <property type="term" value="F:dynein light intermediate chain binding"/>
    <property type="evidence" value="ECO:0007669"/>
    <property type="project" value="InterPro"/>
</dbReference>
<protein>
    <recommendedName>
        <fullName evidence="1">Dynein heavy chain coiled coil stalk domain-containing protein</fullName>
    </recommendedName>
</protein>
<dbReference type="EMBL" id="CAJOBJ010001125">
    <property type="protein sequence ID" value="CAF3862882.1"/>
    <property type="molecule type" value="Genomic_DNA"/>
</dbReference>